<proteinExistence type="predicted"/>
<dbReference type="EMBL" id="CAJNOJ010000147">
    <property type="protein sequence ID" value="CAF1198704.1"/>
    <property type="molecule type" value="Genomic_DNA"/>
</dbReference>
<evidence type="ECO:0000313" key="3">
    <source>
        <dbReference type="Proteomes" id="UP000663828"/>
    </source>
</evidence>
<organism evidence="1 3">
    <name type="scientific">Adineta ricciae</name>
    <name type="common">Rotifer</name>
    <dbReference type="NCBI Taxonomy" id="249248"/>
    <lineage>
        <taxon>Eukaryota</taxon>
        <taxon>Metazoa</taxon>
        <taxon>Spiralia</taxon>
        <taxon>Gnathifera</taxon>
        <taxon>Rotifera</taxon>
        <taxon>Eurotatoria</taxon>
        <taxon>Bdelloidea</taxon>
        <taxon>Adinetida</taxon>
        <taxon>Adinetidae</taxon>
        <taxon>Adineta</taxon>
    </lineage>
</organism>
<accession>A0A813ZVR7</accession>
<dbReference type="Proteomes" id="UP000663828">
    <property type="component" value="Unassembled WGS sequence"/>
</dbReference>
<comment type="caution">
    <text evidence="1">The sequence shown here is derived from an EMBL/GenBank/DDBJ whole genome shotgun (WGS) entry which is preliminary data.</text>
</comment>
<dbReference type="Proteomes" id="UP000663852">
    <property type="component" value="Unassembled WGS sequence"/>
</dbReference>
<dbReference type="OrthoDB" id="10026261at2759"/>
<evidence type="ECO:0000313" key="1">
    <source>
        <dbReference type="EMBL" id="CAF0903782.1"/>
    </source>
</evidence>
<evidence type="ECO:0000313" key="2">
    <source>
        <dbReference type="EMBL" id="CAF1198704.1"/>
    </source>
</evidence>
<sequence>MEAFMNAGVIPIPSKMDEEKNLHAAISAIANDLAPSFAELESETEIEDKRLTNALRQMAPYPTLVELQSTIVKQKANEVTTTMEPPSIERLQIFLAQRATTIKELKKLRASMSKHIRNCRISNTFGNSASVVGGTLCFFFPTIGVPLVLAGSATSLGTAIAGSMIEKRLQKKYTHLLNEDSLAMQMCETNLKDITTWLVTVYSLGQSATRAGVDLFQLAESIQAASTLTAWSEIIAQLPSLSNALATGAKTISTISGQILGISVIISVADLIHTWISKNATLESIDKDIVLLEQQLNELKHIAEIYSV</sequence>
<reference evidence="1" key="1">
    <citation type="submission" date="2021-02" db="EMBL/GenBank/DDBJ databases">
        <authorList>
            <person name="Nowell W R."/>
        </authorList>
    </citation>
    <scope>NUCLEOTIDE SEQUENCE</scope>
</reference>
<dbReference type="EMBL" id="CAJNOR010000402">
    <property type="protein sequence ID" value="CAF0903782.1"/>
    <property type="molecule type" value="Genomic_DNA"/>
</dbReference>
<gene>
    <name evidence="2" type="ORF">EDS130_LOCUS25234</name>
    <name evidence="1" type="ORF">XAT740_LOCUS8166</name>
</gene>
<dbReference type="AlphaFoldDB" id="A0A813ZVR7"/>
<name>A0A813ZVR7_ADIRI</name>
<protein>
    <submittedName>
        <fullName evidence="1">Uncharacterized protein</fullName>
    </submittedName>
</protein>
<keyword evidence="3" id="KW-1185">Reference proteome</keyword>